<proteinExistence type="predicted"/>
<evidence type="ECO:0000259" key="2">
    <source>
        <dbReference type="Pfam" id="PF02470"/>
    </source>
</evidence>
<keyword evidence="1" id="KW-0812">Transmembrane</keyword>
<comment type="caution">
    <text evidence="4">The sequence shown here is derived from an EMBL/GenBank/DDBJ whole genome shotgun (WGS) entry which is preliminary data.</text>
</comment>
<gene>
    <name evidence="4" type="ORF">GCM10022215_39830</name>
</gene>
<dbReference type="InterPro" id="IPR005693">
    <property type="entry name" value="Mce"/>
</dbReference>
<evidence type="ECO:0000313" key="4">
    <source>
        <dbReference type="EMBL" id="GAA4128387.1"/>
    </source>
</evidence>
<dbReference type="Pfam" id="PF11887">
    <property type="entry name" value="Mce4_CUP1"/>
    <property type="match status" value="1"/>
</dbReference>
<dbReference type="RefSeq" id="WP_344735261.1">
    <property type="nucleotide sequence ID" value="NZ_BAAAZH010000032.1"/>
</dbReference>
<dbReference type="PANTHER" id="PTHR33371:SF17">
    <property type="entry name" value="MCE-FAMILY PROTEIN MCE1B"/>
    <property type="match status" value="1"/>
</dbReference>
<evidence type="ECO:0000313" key="5">
    <source>
        <dbReference type="Proteomes" id="UP001501495"/>
    </source>
</evidence>
<dbReference type="PANTHER" id="PTHR33371">
    <property type="entry name" value="INTERMEMBRANE PHOSPHOLIPID TRANSPORT SYSTEM BINDING PROTEIN MLAD-RELATED"/>
    <property type="match status" value="1"/>
</dbReference>
<dbReference type="InterPro" id="IPR003399">
    <property type="entry name" value="Mce/MlaD"/>
</dbReference>
<feature type="domain" description="Mce/MlaD" evidence="2">
    <location>
        <begin position="38"/>
        <end position="113"/>
    </location>
</feature>
<dbReference type="NCBIfam" id="TIGR00996">
    <property type="entry name" value="Mtu_fam_mce"/>
    <property type="match status" value="1"/>
</dbReference>
<dbReference type="EMBL" id="BAAAZH010000032">
    <property type="protein sequence ID" value="GAA4128387.1"/>
    <property type="molecule type" value="Genomic_DNA"/>
</dbReference>
<evidence type="ECO:0000259" key="3">
    <source>
        <dbReference type="Pfam" id="PF11887"/>
    </source>
</evidence>
<keyword evidence="5" id="KW-1185">Reference proteome</keyword>
<accession>A0ABP7XZB7</accession>
<feature type="transmembrane region" description="Helical" evidence="1">
    <location>
        <begin position="7"/>
        <end position="30"/>
    </location>
</feature>
<protein>
    <submittedName>
        <fullName evidence="4">MCE family protein</fullName>
    </submittedName>
</protein>
<dbReference type="InterPro" id="IPR052336">
    <property type="entry name" value="MlaD_Phospholipid_Transporter"/>
</dbReference>
<evidence type="ECO:0000256" key="1">
    <source>
        <dbReference type="SAM" id="Phobius"/>
    </source>
</evidence>
<name>A0ABP7XZB7_9ACTN</name>
<dbReference type="Proteomes" id="UP001501495">
    <property type="component" value="Unassembled WGS sequence"/>
</dbReference>
<reference evidence="5" key="1">
    <citation type="journal article" date="2019" name="Int. J. Syst. Evol. Microbiol.">
        <title>The Global Catalogue of Microorganisms (GCM) 10K type strain sequencing project: providing services to taxonomists for standard genome sequencing and annotation.</title>
        <authorList>
            <consortium name="The Broad Institute Genomics Platform"/>
            <consortium name="The Broad Institute Genome Sequencing Center for Infectious Disease"/>
            <person name="Wu L."/>
            <person name="Ma J."/>
        </authorList>
    </citation>
    <scope>NUCLEOTIDE SEQUENCE [LARGE SCALE GENOMIC DNA]</scope>
    <source>
        <strain evidence="5">JCM 16703</strain>
    </source>
</reference>
<sequence length="337" mass="35577">MTGLRGIAVRFTVFALVAVLLGVVLINTMVDGLGGSHRSYSAIFTDVSGLRVGDDVRVAGVRVGRVQSIAVDGRDGAKVDFDLDADQRILTTTDVVMRYQNLVGQRYLALVQGPKRGAELPDGATITTDRTSPGFDLTELLNGFRPLFEVLQPGDVNALATSIVKVLQGEGGTVESLLQQTTQLTNFVADRDAVIGAVLTHLTPVLMNLDDKGDELTATIAELRDLMTGLARDRRSIGDSIEGVSTLVGATSDLLEQARQPTVGVARELRAAARLLADNRPQLAAAIKSFAVTMSGLGRPTSYENALNVYVCTLGIGLGSLVLNPAGGNGPFSEACR</sequence>
<keyword evidence="1" id="KW-0472">Membrane</keyword>
<dbReference type="InterPro" id="IPR024516">
    <property type="entry name" value="Mce_C"/>
</dbReference>
<organism evidence="4 5">
    <name type="scientific">Nocardioides fonticola</name>
    <dbReference type="NCBI Taxonomy" id="450363"/>
    <lineage>
        <taxon>Bacteria</taxon>
        <taxon>Bacillati</taxon>
        <taxon>Actinomycetota</taxon>
        <taxon>Actinomycetes</taxon>
        <taxon>Propionibacteriales</taxon>
        <taxon>Nocardioidaceae</taxon>
        <taxon>Nocardioides</taxon>
    </lineage>
</organism>
<feature type="domain" description="Mammalian cell entry C-terminal" evidence="3">
    <location>
        <begin position="118"/>
        <end position="291"/>
    </location>
</feature>
<dbReference type="Pfam" id="PF02470">
    <property type="entry name" value="MlaD"/>
    <property type="match status" value="1"/>
</dbReference>
<keyword evidence="1" id="KW-1133">Transmembrane helix</keyword>